<protein>
    <submittedName>
        <fullName evidence="2">Membrane protein</fullName>
    </submittedName>
</protein>
<keyword evidence="1" id="KW-0812">Transmembrane</keyword>
<feature type="transmembrane region" description="Helical" evidence="1">
    <location>
        <begin position="107"/>
        <end position="125"/>
    </location>
</feature>
<proteinExistence type="predicted"/>
<dbReference type="RefSeq" id="WP_033674713.1">
    <property type="nucleotide sequence ID" value="NZ_JOTM01000009.1"/>
</dbReference>
<keyword evidence="1" id="KW-0472">Membrane</keyword>
<keyword evidence="1" id="KW-1133">Transmembrane helix</keyword>
<dbReference type="AlphaFoldDB" id="A0A073KNY3"/>
<dbReference type="Proteomes" id="UP000027778">
    <property type="component" value="Unassembled WGS sequence"/>
</dbReference>
<organism evidence="2 3">
    <name type="scientific">Bacillus gaemokensis</name>
    <dbReference type="NCBI Taxonomy" id="574375"/>
    <lineage>
        <taxon>Bacteria</taxon>
        <taxon>Bacillati</taxon>
        <taxon>Bacillota</taxon>
        <taxon>Bacilli</taxon>
        <taxon>Bacillales</taxon>
        <taxon>Bacillaceae</taxon>
        <taxon>Bacillus</taxon>
        <taxon>Bacillus cereus group</taxon>
    </lineage>
</organism>
<gene>
    <name evidence="2" type="ORF">BAGA_28920</name>
</gene>
<evidence type="ECO:0000256" key="1">
    <source>
        <dbReference type="SAM" id="Phobius"/>
    </source>
</evidence>
<feature type="transmembrane region" description="Helical" evidence="1">
    <location>
        <begin position="70"/>
        <end position="87"/>
    </location>
</feature>
<evidence type="ECO:0000313" key="3">
    <source>
        <dbReference type="Proteomes" id="UP000027778"/>
    </source>
</evidence>
<feature type="transmembrane region" description="Helical" evidence="1">
    <location>
        <begin position="6"/>
        <end position="24"/>
    </location>
</feature>
<dbReference type="OrthoDB" id="2915162at2"/>
<reference evidence="2 3" key="1">
    <citation type="submission" date="2014-06" db="EMBL/GenBank/DDBJ databases">
        <title>Draft genome sequence of Bacillus gaemokensis JCM 15801 (MCCC 1A00707).</title>
        <authorList>
            <person name="Lai Q."/>
            <person name="Liu Y."/>
            <person name="Shao Z."/>
        </authorList>
    </citation>
    <scope>NUCLEOTIDE SEQUENCE [LARGE SCALE GENOMIC DNA]</scope>
    <source>
        <strain evidence="2 3">JCM 15801</strain>
    </source>
</reference>
<comment type="caution">
    <text evidence="2">The sequence shown here is derived from an EMBL/GenBank/DDBJ whole genome shotgun (WGS) entry which is preliminary data.</text>
</comment>
<name>A0A073KNY3_9BACI</name>
<sequence length="126" mass="14364">MEVSTFLGLFWGWVTVIISGILFVRPSVLRELKKLVVEDRGFGIMYGFLSIFLGLGTVILHNVWEFSWQGLITIIAWLSLLKGIYIIAYPEPSKKTDFEVRILSTRIVLAILAALAVWMLVVIYMK</sequence>
<evidence type="ECO:0000313" key="2">
    <source>
        <dbReference type="EMBL" id="KEK24078.1"/>
    </source>
</evidence>
<dbReference type="eggNOG" id="ENOG5032KG4">
    <property type="taxonomic scope" value="Bacteria"/>
</dbReference>
<dbReference type="EMBL" id="JOTM01000009">
    <property type="protein sequence ID" value="KEK24078.1"/>
    <property type="molecule type" value="Genomic_DNA"/>
</dbReference>
<keyword evidence="3" id="KW-1185">Reference proteome</keyword>
<accession>A0A073KNY3</accession>
<feature type="transmembrane region" description="Helical" evidence="1">
    <location>
        <begin position="44"/>
        <end position="64"/>
    </location>
</feature>